<organism evidence="1 2">
    <name type="scientific">Batillaria attramentaria</name>
    <dbReference type="NCBI Taxonomy" id="370345"/>
    <lineage>
        <taxon>Eukaryota</taxon>
        <taxon>Metazoa</taxon>
        <taxon>Spiralia</taxon>
        <taxon>Lophotrochozoa</taxon>
        <taxon>Mollusca</taxon>
        <taxon>Gastropoda</taxon>
        <taxon>Caenogastropoda</taxon>
        <taxon>Sorbeoconcha</taxon>
        <taxon>Cerithioidea</taxon>
        <taxon>Batillariidae</taxon>
        <taxon>Batillaria</taxon>
    </lineage>
</organism>
<name>A0ABD0M831_9CAEN</name>
<reference evidence="1 2" key="1">
    <citation type="journal article" date="2023" name="Sci. Data">
        <title>Genome assembly of the Korean intertidal mud-creeper Batillaria attramentaria.</title>
        <authorList>
            <person name="Patra A.K."/>
            <person name="Ho P.T."/>
            <person name="Jun S."/>
            <person name="Lee S.J."/>
            <person name="Kim Y."/>
            <person name="Won Y.J."/>
        </authorList>
    </citation>
    <scope>NUCLEOTIDE SEQUENCE [LARGE SCALE GENOMIC DNA]</scope>
    <source>
        <strain evidence="1">Wonlab-2016</strain>
    </source>
</reference>
<dbReference type="Proteomes" id="UP001519460">
    <property type="component" value="Unassembled WGS sequence"/>
</dbReference>
<protein>
    <submittedName>
        <fullName evidence="1">Uncharacterized protein</fullName>
    </submittedName>
</protein>
<dbReference type="EMBL" id="JACVVK020000003">
    <property type="protein sequence ID" value="KAK7508009.1"/>
    <property type="molecule type" value="Genomic_DNA"/>
</dbReference>
<evidence type="ECO:0000313" key="1">
    <source>
        <dbReference type="EMBL" id="KAK7508009.1"/>
    </source>
</evidence>
<evidence type="ECO:0000313" key="2">
    <source>
        <dbReference type="Proteomes" id="UP001519460"/>
    </source>
</evidence>
<gene>
    <name evidence="1" type="ORF">BaRGS_00000974</name>
</gene>
<dbReference type="AlphaFoldDB" id="A0ABD0M831"/>
<comment type="caution">
    <text evidence="1">The sequence shown here is derived from an EMBL/GenBank/DDBJ whole genome shotgun (WGS) entry which is preliminary data.</text>
</comment>
<keyword evidence="2" id="KW-1185">Reference proteome</keyword>
<proteinExistence type="predicted"/>
<accession>A0ABD0M831</accession>
<sequence>MSIQPTLSYPSFDIPQSDHCLVRATTLPSPSMPVSLTLSRDLRRRRKYLYIEKMRQIKEISCRVSSKTKFLSSSAVAGRTIYFDFLDSVMVPLNPMSDTLGPL</sequence>